<sequence length="317" mass="36602">MTNQHLHVALASDDNYAKFVSILIVSLFDNNPDFKDITVHLLSNGIDDETLNEIKKHIPQNRGYLEIYDISDIQKRLGVSVPPTISISAYSRLFLETIVSNDIDKILYLDTDAVVNGSLSHLWTMDLRDYHVAGVLDDVLPYAKSAIGLKKNDIYLNSGFLLINLALWRQEGMERKILDYLLAHNGKVYHHDQGLINAVCNKKYVLPVNYNMVTNFFVFPYSSFKQTPFYTEEEMEDGKKNPVFIHFTAGVANRPWMENCKHPLKQIFLKYKSLSSYKNEPLAKDNRPAKLKLLAFLYYNIRPLYYLTLRIRDGVKK</sequence>
<dbReference type="InterPro" id="IPR002495">
    <property type="entry name" value="Glyco_trans_8"/>
</dbReference>
<dbReference type="InterPro" id="IPR029044">
    <property type="entry name" value="Nucleotide-diphossugar_trans"/>
</dbReference>
<dbReference type="Gene3D" id="3.90.550.10">
    <property type="entry name" value="Spore Coat Polysaccharide Biosynthesis Protein SpsA, Chain A"/>
    <property type="match status" value="1"/>
</dbReference>
<dbReference type="SUPFAM" id="SSF53448">
    <property type="entry name" value="Nucleotide-diphospho-sugar transferases"/>
    <property type="match status" value="1"/>
</dbReference>
<dbReference type="RefSeq" id="WP_006951977.1">
    <property type="nucleotide sequence ID" value="NZ_JH594521.1"/>
</dbReference>
<dbReference type="Pfam" id="PF01501">
    <property type="entry name" value="Glyco_transf_8"/>
    <property type="match status" value="1"/>
</dbReference>
<evidence type="ECO:0000256" key="1">
    <source>
        <dbReference type="ARBA" id="ARBA00022676"/>
    </source>
</evidence>
<gene>
    <name evidence="4" type="ORF">HMPREF9140_00856</name>
</gene>
<dbReference type="AlphaFoldDB" id="H1Q1R8"/>
<proteinExistence type="predicted"/>
<dbReference type="PANTHER" id="PTHR13778">
    <property type="entry name" value="GLYCOSYLTRANSFERASE 8 DOMAIN-CONTAINING PROTEIN"/>
    <property type="match status" value="1"/>
</dbReference>
<comment type="caution">
    <text evidence="4">The sequence shown here is derived from an EMBL/GenBank/DDBJ whole genome shotgun (WGS) entry which is preliminary data.</text>
</comment>
<evidence type="ECO:0000256" key="2">
    <source>
        <dbReference type="ARBA" id="ARBA00022679"/>
    </source>
</evidence>
<keyword evidence="3" id="KW-0479">Metal-binding</keyword>
<protein>
    <recommendedName>
        <fullName evidence="6">Glycosyl transferase family 8 C-terminal domain-containing protein</fullName>
    </recommendedName>
</protein>
<dbReference type="Proteomes" id="UP000016023">
    <property type="component" value="Unassembled WGS sequence"/>
</dbReference>
<evidence type="ECO:0000313" key="4">
    <source>
        <dbReference type="EMBL" id="EHO71538.1"/>
    </source>
</evidence>
<dbReference type="STRING" id="883158.HMPREF9140_00856"/>
<name>H1Q1R8_9BACT</name>
<dbReference type="CDD" id="cd04194">
    <property type="entry name" value="GT8_A4GalT_like"/>
    <property type="match status" value="1"/>
</dbReference>
<evidence type="ECO:0008006" key="6">
    <source>
        <dbReference type="Google" id="ProtNLM"/>
    </source>
</evidence>
<keyword evidence="1" id="KW-0328">Glycosyltransferase</keyword>
<dbReference type="GO" id="GO:0016757">
    <property type="term" value="F:glycosyltransferase activity"/>
    <property type="evidence" value="ECO:0007669"/>
    <property type="project" value="UniProtKB-KW"/>
</dbReference>
<dbReference type="InterPro" id="IPR050748">
    <property type="entry name" value="Glycosyltrans_8_dom-fam"/>
</dbReference>
<dbReference type="eggNOG" id="COG1442">
    <property type="taxonomic scope" value="Bacteria"/>
</dbReference>
<keyword evidence="2" id="KW-0808">Transferase</keyword>
<evidence type="ECO:0000313" key="5">
    <source>
        <dbReference type="Proteomes" id="UP000016023"/>
    </source>
</evidence>
<dbReference type="HOGENOM" id="CLU_050833_0_2_10"/>
<keyword evidence="5" id="KW-1185">Reference proteome</keyword>
<dbReference type="PANTHER" id="PTHR13778:SF47">
    <property type="entry name" value="LIPOPOLYSACCHARIDE 1,3-GALACTOSYLTRANSFERASE"/>
    <property type="match status" value="1"/>
</dbReference>
<dbReference type="GO" id="GO:0046872">
    <property type="term" value="F:metal ion binding"/>
    <property type="evidence" value="ECO:0007669"/>
    <property type="project" value="UniProtKB-KW"/>
</dbReference>
<dbReference type="PATRIC" id="fig|883158.3.peg.862"/>
<organism evidence="4 5">
    <name type="scientific">Prevotella micans F0438</name>
    <dbReference type="NCBI Taxonomy" id="883158"/>
    <lineage>
        <taxon>Bacteria</taxon>
        <taxon>Pseudomonadati</taxon>
        <taxon>Bacteroidota</taxon>
        <taxon>Bacteroidia</taxon>
        <taxon>Bacteroidales</taxon>
        <taxon>Prevotellaceae</taxon>
        <taxon>Prevotella</taxon>
    </lineage>
</organism>
<dbReference type="EMBL" id="AGWK01000027">
    <property type="protein sequence ID" value="EHO71538.1"/>
    <property type="molecule type" value="Genomic_DNA"/>
</dbReference>
<evidence type="ECO:0000256" key="3">
    <source>
        <dbReference type="ARBA" id="ARBA00022723"/>
    </source>
</evidence>
<reference evidence="4 5" key="1">
    <citation type="submission" date="2011-12" db="EMBL/GenBank/DDBJ databases">
        <title>The Genome Sequence of Prevotella micans F0438.</title>
        <authorList>
            <consortium name="The Broad Institute Genome Sequencing Platform"/>
            <person name="Earl A."/>
            <person name="Ward D."/>
            <person name="Feldgarden M."/>
            <person name="Gevers D."/>
            <person name="Izard J."/>
            <person name="Baranova O.V."/>
            <person name="Blanton J.M."/>
            <person name="Wade W.G."/>
            <person name="Dewhirst F.E."/>
            <person name="Young S.K."/>
            <person name="Zeng Q."/>
            <person name="Gargeya S."/>
            <person name="Fitzgerald M."/>
            <person name="Haas B."/>
            <person name="Abouelleil A."/>
            <person name="Alvarado L."/>
            <person name="Arachchi H.M."/>
            <person name="Berlin A."/>
            <person name="Chapman S.B."/>
            <person name="Gearin G."/>
            <person name="Goldberg J."/>
            <person name="Griggs A."/>
            <person name="Gujja S."/>
            <person name="Hansen M."/>
            <person name="Heiman D."/>
            <person name="Howarth C."/>
            <person name="Larimer J."/>
            <person name="Lui A."/>
            <person name="MacDonald P.J.P."/>
            <person name="McCowen C."/>
            <person name="Montmayeur A."/>
            <person name="Murphy C."/>
            <person name="Neiman D."/>
            <person name="Pearson M."/>
            <person name="Priest M."/>
            <person name="Roberts A."/>
            <person name="Saif S."/>
            <person name="Shea T."/>
            <person name="Sisk P."/>
            <person name="Stolte C."/>
            <person name="Sykes S."/>
            <person name="Wortman J."/>
            <person name="Nusbaum C."/>
            <person name="Birren B."/>
        </authorList>
    </citation>
    <scope>NUCLEOTIDE SEQUENCE [LARGE SCALE GENOMIC DNA]</scope>
    <source>
        <strain evidence="4 5">F0438</strain>
    </source>
</reference>
<accession>H1Q1R8</accession>